<accession>A0A9N9NNZ8</accession>
<protein>
    <submittedName>
        <fullName evidence="1">18751_t:CDS:1</fullName>
    </submittedName>
</protein>
<gene>
    <name evidence="1" type="ORF">DERYTH_LOCUS16848</name>
</gene>
<organism evidence="1 2">
    <name type="scientific">Dentiscutata erythropus</name>
    <dbReference type="NCBI Taxonomy" id="1348616"/>
    <lineage>
        <taxon>Eukaryota</taxon>
        <taxon>Fungi</taxon>
        <taxon>Fungi incertae sedis</taxon>
        <taxon>Mucoromycota</taxon>
        <taxon>Glomeromycotina</taxon>
        <taxon>Glomeromycetes</taxon>
        <taxon>Diversisporales</taxon>
        <taxon>Gigasporaceae</taxon>
        <taxon>Dentiscutata</taxon>
    </lineage>
</organism>
<dbReference type="EMBL" id="CAJVPY010015207">
    <property type="protein sequence ID" value="CAG8750522.1"/>
    <property type="molecule type" value="Genomic_DNA"/>
</dbReference>
<keyword evidence="2" id="KW-1185">Reference proteome</keyword>
<proteinExistence type="predicted"/>
<comment type="caution">
    <text evidence="1">The sequence shown here is derived from an EMBL/GenBank/DDBJ whole genome shotgun (WGS) entry which is preliminary data.</text>
</comment>
<sequence length="53" mass="6075">MPVKSCKVAVLGFGMMTMKVKFDENDDFTDCQKDLKEENNLEAAMMKKEGRKN</sequence>
<evidence type="ECO:0000313" key="2">
    <source>
        <dbReference type="Proteomes" id="UP000789405"/>
    </source>
</evidence>
<name>A0A9N9NNZ8_9GLOM</name>
<dbReference type="Proteomes" id="UP000789405">
    <property type="component" value="Unassembled WGS sequence"/>
</dbReference>
<reference evidence="1" key="1">
    <citation type="submission" date="2021-06" db="EMBL/GenBank/DDBJ databases">
        <authorList>
            <person name="Kallberg Y."/>
            <person name="Tangrot J."/>
            <person name="Rosling A."/>
        </authorList>
    </citation>
    <scope>NUCLEOTIDE SEQUENCE</scope>
    <source>
        <strain evidence="1">MA453B</strain>
    </source>
</reference>
<feature type="non-terminal residue" evidence="1">
    <location>
        <position position="1"/>
    </location>
</feature>
<dbReference type="AlphaFoldDB" id="A0A9N9NNZ8"/>
<evidence type="ECO:0000313" key="1">
    <source>
        <dbReference type="EMBL" id="CAG8750522.1"/>
    </source>
</evidence>